<reference evidence="6" key="2">
    <citation type="submission" date="2023-05" db="EMBL/GenBank/DDBJ databases">
        <authorList>
            <person name="Fouks B."/>
        </authorList>
    </citation>
    <scope>NUCLEOTIDE SEQUENCE</scope>
    <source>
        <strain evidence="6">Stay&amp;Tobe</strain>
        <tissue evidence="6">Testes</tissue>
    </source>
</reference>
<dbReference type="GO" id="GO:0031261">
    <property type="term" value="C:DNA replication preinitiation complex"/>
    <property type="evidence" value="ECO:0007669"/>
    <property type="project" value="TreeGrafter"/>
</dbReference>
<evidence type="ECO:0000256" key="5">
    <source>
        <dbReference type="ARBA" id="ARBA00023306"/>
    </source>
</evidence>
<dbReference type="EMBL" id="JASPKZ010003867">
    <property type="protein sequence ID" value="KAJ9591492.1"/>
    <property type="molecule type" value="Genomic_DNA"/>
</dbReference>
<evidence type="ECO:0000313" key="6">
    <source>
        <dbReference type="EMBL" id="KAJ9591492.1"/>
    </source>
</evidence>
<dbReference type="PANTHER" id="PTHR10507:SF0">
    <property type="entry name" value="CELL DIVISION CONTROL PROTEIN 45 HOMOLOG"/>
    <property type="match status" value="1"/>
</dbReference>
<dbReference type="GO" id="GO:0003697">
    <property type="term" value="F:single-stranded DNA binding"/>
    <property type="evidence" value="ECO:0007669"/>
    <property type="project" value="TreeGrafter"/>
</dbReference>
<keyword evidence="7" id="KW-1185">Reference proteome</keyword>
<comment type="similarity">
    <text evidence="2">Belongs to the CDC45 family.</text>
</comment>
<comment type="caution">
    <text evidence="6">The sequence shown here is derived from an EMBL/GenBank/DDBJ whole genome shotgun (WGS) entry which is preliminary data.</text>
</comment>
<dbReference type="InterPro" id="IPR003874">
    <property type="entry name" value="CDC45"/>
</dbReference>
<dbReference type="GO" id="GO:0003688">
    <property type="term" value="F:DNA replication origin binding"/>
    <property type="evidence" value="ECO:0007669"/>
    <property type="project" value="TreeGrafter"/>
</dbReference>
<organism evidence="6 7">
    <name type="scientific">Diploptera punctata</name>
    <name type="common">Pacific beetle cockroach</name>
    <dbReference type="NCBI Taxonomy" id="6984"/>
    <lineage>
        <taxon>Eukaryota</taxon>
        <taxon>Metazoa</taxon>
        <taxon>Ecdysozoa</taxon>
        <taxon>Arthropoda</taxon>
        <taxon>Hexapoda</taxon>
        <taxon>Insecta</taxon>
        <taxon>Pterygota</taxon>
        <taxon>Neoptera</taxon>
        <taxon>Polyneoptera</taxon>
        <taxon>Dictyoptera</taxon>
        <taxon>Blattodea</taxon>
        <taxon>Blaberoidea</taxon>
        <taxon>Blaberidae</taxon>
        <taxon>Diplopterinae</taxon>
        <taxon>Diploptera</taxon>
    </lineage>
</organism>
<dbReference type="PANTHER" id="PTHR10507">
    <property type="entry name" value="CDC45-RELATED PROTEIN"/>
    <property type="match status" value="1"/>
</dbReference>
<name>A0AAD8EJ56_DIPPU</name>
<keyword evidence="4" id="KW-0539">Nucleus</keyword>
<reference evidence="6" key="1">
    <citation type="journal article" date="2023" name="IScience">
        <title>Live-bearing cockroach genome reveals convergent evolutionary mechanisms linked to viviparity in insects and beyond.</title>
        <authorList>
            <person name="Fouks B."/>
            <person name="Harrison M.C."/>
            <person name="Mikhailova A.A."/>
            <person name="Marchal E."/>
            <person name="English S."/>
            <person name="Carruthers M."/>
            <person name="Jennings E.C."/>
            <person name="Chiamaka E.L."/>
            <person name="Frigard R.A."/>
            <person name="Pippel M."/>
            <person name="Attardo G.M."/>
            <person name="Benoit J.B."/>
            <person name="Bornberg-Bauer E."/>
            <person name="Tobe S.S."/>
        </authorList>
    </citation>
    <scope>NUCLEOTIDE SEQUENCE</scope>
    <source>
        <strain evidence="6">Stay&amp;Tobe</strain>
    </source>
</reference>
<evidence type="ECO:0000313" key="7">
    <source>
        <dbReference type="Proteomes" id="UP001233999"/>
    </source>
</evidence>
<keyword evidence="3" id="KW-0235">DNA replication</keyword>
<dbReference type="GO" id="GO:0003682">
    <property type="term" value="F:chromatin binding"/>
    <property type="evidence" value="ECO:0007669"/>
    <property type="project" value="TreeGrafter"/>
</dbReference>
<feature type="non-terminal residue" evidence="6">
    <location>
        <position position="1"/>
    </location>
</feature>
<dbReference type="AlphaFoldDB" id="A0AAD8EJ56"/>
<dbReference type="GO" id="GO:1902977">
    <property type="term" value="P:mitotic DNA replication preinitiation complex assembly"/>
    <property type="evidence" value="ECO:0007669"/>
    <property type="project" value="TreeGrafter"/>
</dbReference>
<evidence type="ECO:0000256" key="2">
    <source>
        <dbReference type="ARBA" id="ARBA00010727"/>
    </source>
</evidence>
<evidence type="ECO:0000256" key="3">
    <source>
        <dbReference type="ARBA" id="ARBA00022705"/>
    </source>
</evidence>
<evidence type="ECO:0000256" key="1">
    <source>
        <dbReference type="ARBA" id="ARBA00004123"/>
    </source>
</evidence>
<dbReference type="GO" id="GO:0000727">
    <property type="term" value="P:double-strand break repair via break-induced replication"/>
    <property type="evidence" value="ECO:0007669"/>
    <property type="project" value="TreeGrafter"/>
</dbReference>
<gene>
    <name evidence="6" type="ORF">L9F63_001978</name>
</gene>
<dbReference type="GO" id="GO:0006270">
    <property type="term" value="P:DNA replication initiation"/>
    <property type="evidence" value="ECO:0007669"/>
    <property type="project" value="InterPro"/>
</dbReference>
<sequence length="201" mass="22604">MPLCQSKQKFTTMDLIIRKEFHEMVEKLAEKYQLQDIVFASFTLQYGFRSRYCAADVVYAILATLESTEHNKTPAERFLNALDCLSRQNKNVLEEGIEKAKKMLTCIFKHVQAALDMNQVISAGPFLHLILHEGTLDVRLFSHPHCITLLAHFVLRAYVASSRNRKAPSLPLIASAPLDFDGGTCIIVGVPPTSEDSPRNI</sequence>
<comment type="subcellular location">
    <subcellularLocation>
        <location evidence="1">Nucleus</location>
    </subcellularLocation>
</comment>
<dbReference type="Proteomes" id="UP001233999">
    <property type="component" value="Unassembled WGS sequence"/>
</dbReference>
<dbReference type="Pfam" id="PF02724">
    <property type="entry name" value="CDC45"/>
    <property type="match status" value="1"/>
</dbReference>
<protein>
    <submittedName>
        <fullName evidence="6">Uncharacterized protein</fullName>
    </submittedName>
</protein>
<proteinExistence type="inferred from homology"/>
<keyword evidence="5" id="KW-0131">Cell cycle</keyword>
<evidence type="ECO:0000256" key="4">
    <source>
        <dbReference type="ARBA" id="ARBA00023242"/>
    </source>
</evidence>
<feature type="non-terminal residue" evidence="6">
    <location>
        <position position="201"/>
    </location>
</feature>
<accession>A0AAD8EJ56</accession>